<dbReference type="Pfam" id="PF12740">
    <property type="entry name" value="PETase"/>
    <property type="match status" value="1"/>
</dbReference>
<reference evidence="9 10" key="1">
    <citation type="submission" date="2018-11" db="EMBL/GenBank/DDBJ databases">
        <title>The genome draft of YIM 96095.</title>
        <authorList>
            <person name="Tang S.-K."/>
            <person name="Chunyu W.-X."/>
            <person name="Feng Y.-Z."/>
        </authorList>
    </citation>
    <scope>NUCLEOTIDE SEQUENCE [LARGE SCALE GENOMIC DNA]</scope>
    <source>
        <strain evidence="9 10">YIM 96095</strain>
    </source>
</reference>
<name>A0A3N0E3M2_9ACTN</name>
<feature type="signal peptide" evidence="7">
    <location>
        <begin position="1"/>
        <end position="33"/>
    </location>
</feature>
<keyword evidence="9" id="KW-0378">Hydrolase</keyword>
<accession>A0A3N0E3M2</accession>
<dbReference type="EC" id="3.1.1.101" evidence="5"/>
<gene>
    <name evidence="9" type="ORF">EFW17_19150</name>
</gene>
<dbReference type="PANTHER" id="PTHR33428">
    <property type="entry name" value="CHLOROPHYLLASE-2, CHLOROPLASTIC"/>
    <property type="match status" value="1"/>
</dbReference>
<feature type="chain" id="PRO_5018270867" description="poly(ethylene terephthalate) hydrolase" evidence="7">
    <location>
        <begin position="34"/>
        <end position="282"/>
    </location>
</feature>
<dbReference type="InterPro" id="IPR041127">
    <property type="entry name" value="PET_hydrolase/cutinase-like"/>
</dbReference>
<dbReference type="GO" id="GO:0016787">
    <property type="term" value="F:hydrolase activity"/>
    <property type="evidence" value="ECO:0007669"/>
    <property type="project" value="UniProtKB-KW"/>
</dbReference>
<dbReference type="Gene3D" id="3.40.50.1820">
    <property type="entry name" value="alpha/beta hydrolase"/>
    <property type="match status" value="1"/>
</dbReference>
<comment type="catalytic activity">
    <reaction evidence="3">
        <text>a butanoate ester + H2O = an aliphatic alcohol + butanoate + H(+)</text>
        <dbReference type="Rhea" id="RHEA:47348"/>
        <dbReference type="ChEBI" id="CHEBI:2571"/>
        <dbReference type="ChEBI" id="CHEBI:15377"/>
        <dbReference type="ChEBI" id="CHEBI:15378"/>
        <dbReference type="ChEBI" id="CHEBI:17968"/>
        <dbReference type="ChEBI" id="CHEBI:50477"/>
    </reaction>
    <physiologicalReaction direction="left-to-right" evidence="3">
        <dbReference type="Rhea" id="RHEA:47349"/>
    </physiologicalReaction>
</comment>
<evidence type="ECO:0000256" key="3">
    <source>
        <dbReference type="ARBA" id="ARBA00033629"/>
    </source>
</evidence>
<evidence type="ECO:0000313" key="9">
    <source>
        <dbReference type="EMBL" id="RNL82428.1"/>
    </source>
</evidence>
<dbReference type="Proteomes" id="UP000269198">
    <property type="component" value="Unassembled WGS sequence"/>
</dbReference>
<keyword evidence="7" id="KW-0732">Signal</keyword>
<dbReference type="PANTHER" id="PTHR33428:SF14">
    <property type="entry name" value="CARBOXYLESTERASE TYPE B DOMAIN-CONTAINING PROTEIN"/>
    <property type="match status" value="1"/>
</dbReference>
<comment type="catalytic activity">
    <reaction evidence="4">
        <text>(ethylene terephthalate)(n) + H2O = (ethylene terephthalate)(n-1) + 4-[(2-hydroxyethoxy)carbonyl]benzoate + H(+)</text>
        <dbReference type="Rhea" id="RHEA:49528"/>
        <dbReference type="Rhea" id="RHEA-COMP:12420"/>
        <dbReference type="Rhea" id="RHEA-COMP:12421"/>
        <dbReference type="ChEBI" id="CHEBI:15377"/>
        <dbReference type="ChEBI" id="CHEBI:15378"/>
        <dbReference type="ChEBI" id="CHEBI:131701"/>
        <dbReference type="ChEBI" id="CHEBI:131704"/>
        <dbReference type="EC" id="3.1.1.101"/>
    </reaction>
    <physiologicalReaction direction="left-to-right" evidence="4">
        <dbReference type="Rhea" id="RHEA:49529"/>
    </physiologicalReaction>
</comment>
<comment type="subcellular location">
    <subcellularLocation>
        <location evidence="1">Periplasm</location>
    </subcellularLocation>
</comment>
<comment type="caution">
    <text evidence="9">The sequence shown here is derived from an EMBL/GenBank/DDBJ whole genome shotgun (WGS) entry which is preliminary data.</text>
</comment>
<keyword evidence="2" id="KW-0574">Periplasm</keyword>
<evidence type="ECO:0000256" key="7">
    <source>
        <dbReference type="SAM" id="SignalP"/>
    </source>
</evidence>
<organism evidence="9 10">
    <name type="scientific">Halostreptopolyspora alba</name>
    <dbReference type="NCBI Taxonomy" id="2487137"/>
    <lineage>
        <taxon>Bacteria</taxon>
        <taxon>Bacillati</taxon>
        <taxon>Actinomycetota</taxon>
        <taxon>Actinomycetes</taxon>
        <taxon>Streptosporangiales</taxon>
        <taxon>Nocardiopsidaceae</taxon>
        <taxon>Halostreptopolyspora</taxon>
    </lineage>
</organism>
<dbReference type="RefSeq" id="WP_123202800.1">
    <property type="nucleotide sequence ID" value="NZ_RJMB01000023.1"/>
</dbReference>
<protein>
    <recommendedName>
        <fullName evidence="5">poly(ethylene terephthalate) hydrolase</fullName>
        <ecNumber evidence="5">3.1.1.101</ecNumber>
    </recommendedName>
    <alternativeName>
        <fullName evidence="6">Poly(ethylene terephthalate) hydrolase</fullName>
    </alternativeName>
</protein>
<evidence type="ECO:0000313" key="10">
    <source>
        <dbReference type="Proteomes" id="UP000269198"/>
    </source>
</evidence>
<feature type="domain" description="PET hydrolase/cutinase-like" evidence="8">
    <location>
        <begin position="53"/>
        <end position="255"/>
    </location>
</feature>
<dbReference type="InterPro" id="IPR029058">
    <property type="entry name" value="AB_hydrolase_fold"/>
</dbReference>
<proteinExistence type="predicted"/>
<evidence type="ECO:0000256" key="4">
    <source>
        <dbReference type="ARBA" id="ARBA00033707"/>
    </source>
</evidence>
<sequence>MTLRRTVNRIMTVSLGLVMAGGLVSATTGVASAQQGGGTGPHPAEYTTEWDLGDHTIYRPQTLPDEQLPVVVWGNGACRADGTWFENFLTEIASHGFLVIANGEPGGSGSTDADMLTEAIDWAVDENDQLWSDYYGQLDTDNIAVMGQSCGGIEAYEASADERVTTTVLWNSGLLSPFDRPMLDDLHAPIAYFTGGDDDIAHSNAQDDWDDIPSDLPAFFASLDVGHYGTFEEPNGGEYGRVGAEWLKWQLKGDQAARGEFVGSDCGLCDSQWEDVDQRNLG</sequence>
<dbReference type="EMBL" id="RJMB01000023">
    <property type="protein sequence ID" value="RNL82428.1"/>
    <property type="molecule type" value="Genomic_DNA"/>
</dbReference>
<dbReference type="GO" id="GO:0042597">
    <property type="term" value="C:periplasmic space"/>
    <property type="evidence" value="ECO:0007669"/>
    <property type="project" value="UniProtKB-SubCell"/>
</dbReference>
<evidence type="ECO:0000256" key="5">
    <source>
        <dbReference type="ARBA" id="ARBA00033764"/>
    </source>
</evidence>
<dbReference type="OrthoDB" id="9812672at2"/>
<evidence type="ECO:0000256" key="6">
    <source>
        <dbReference type="ARBA" id="ARBA00033780"/>
    </source>
</evidence>
<evidence type="ECO:0000256" key="2">
    <source>
        <dbReference type="ARBA" id="ARBA00022764"/>
    </source>
</evidence>
<keyword evidence="10" id="KW-1185">Reference proteome</keyword>
<dbReference type="SUPFAM" id="SSF53474">
    <property type="entry name" value="alpha/beta-Hydrolases"/>
    <property type="match status" value="1"/>
</dbReference>
<dbReference type="AlphaFoldDB" id="A0A3N0E3M2"/>
<evidence type="ECO:0000259" key="8">
    <source>
        <dbReference type="Pfam" id="PF12740"/>
    </source>
</evidence>
<evidence type="ECO:0000256" key="1">
    <source>
        <dbReference type="ARBA" id="ARBA00004418"/>
    </source>
</evidence>